<sequence>MNDGYGHEVPPQHSPHSLRPVTRFVVVMGDGQASVARLFRADRTPAAEFDANTEEVAQLIRGEPATGNAAGSEWDGALAGFALADRETARVYELQV</sequence>
<gene>
    <name evidence="1" type="ORF">LXT13_09140</name>
</gene>
<accession>A0ABS8XSC5</accession>
<keyword evidence="2" id="KW-1185">Reference proteome</keyword>
<dbReference type="EMBL" id="JAJTWU010000003">
    <property type="protein sequence ID" value="MCE4554602.1"/>
    <property type="molecule type" value="Genomic_DNA"/>
</dbReference>
<dbReference type="RefSeq" id="WP_233371618.1">
    <property type="nucleotide sequence ID" value="NZ_JAJTWU010000003.1"/>
</dbReference>
<evidence type="ECO:0000313" key="1">
    <source>
        <dbReference type="EMBL" id="MCE4554602.1"/>
    </source>
</evidence>
<dbReference type="Proteomes" id="UP001200741">
    <property type="component" value="Unassembled WGS sequence"/>
</dbReference>
<comment type="caution">
    <text evidence="1">The sequence shown here is derived from an EMBL/GenBank/DDBJ whole genome shotgun (WGS) entry which is preliminary data.</text>
</comment>
<protein>
    <submittedName>
        <fullName evidence="1">Uncharacterized protein</fullName>
    </submittedName>
</protein>
<organism evidence="1 2">
    <name type="scientific">Pelomonas cellulosilytica</name>
    <dbReference type="NCBI Taxonomy" id="2906762"/>
    <lineage>
        <taxon>Bacteria</taxon>
        <taxon>Pseudomonadati</taxon>
        <taxon>Pseudomonadota</taxon>
        <taxon>Betaproteobacteria</taxon>
        <taxon>Burkholderiales</taxon>
        <taxon>Sphaerotilaceae</taxon>
        <taxon>Roseateles</taxon>
    </lineage>
</organism>
<proteinExistence type="predicted"/>
<name>A0ABS8XSC5_9BURK</name>
<evidence type="ECO:0000313" key="2">
    <source>
        <dbReference type="Proteomes" id="UP001200741"/>
    </source>
</evidence>
<reference evidence="1 2" key="1">
    <citation type="submission" date="2021-12" db="EMBL/GenBank/DDBJ databases">
        <title>Genome seq of P8.</title>
        <authorList>
            <person name="Seo T."/>
        </authorList>
    </citation>
    <scope>NUCLEOTIDE SEQUENCE [LARGE SCALE GENOMIC DNA]</scope>
    <source>
        <strain evidence="1 2">P8</strain>
    </source>
</reference>